<dbReference type="PANTHER" id="PTHR31552:SF31">
    <property type="entry name" value="SERPENTINE RECEPTOR CLASS GAMMA"/>
    <property type="match status" value="1"/>
</dbReference>
<evidence type="ECO:0000256" key="2">
    <source>
        <dbReference type="ARBA" id="ARBA00005692"/>
    </source>
</evidence>
<evidence type="ECO:0000256" key="6">
    <source>
        <dbReference type="RuleBase" id="RU280813"/>
    </source>
</evidence>
<feature type="transmembrane region" description="Helical" evidence="6">
    <location>
        <begin position="193"/>
        <end position="218"/>
    </location>
</feature>
<feature type="transmembrane region" description="Helical" evidence="6">
    <location>
        <begin position="158"/>
        <end position="181"/>
    </location>
</feature>
<dbReference type="GO" id="GO:0016020">
    <property type="term" value="C:membrane"/>
    <property type="evidence" value="ECO:0007669"/>
    <property type="project" value="UniProtKB-SubCell"/>
</dbReference>
<evidence type="ECO:0000256" key="3">
    <source>
        <dbReference type="ARBA" id="ARBA00022692"/>
    </source>
</evidence>
<feature type="transmembrane region" description="Helical" evidence="6">
    <location>
        <begin position="239"/>
        <end position="260"/>
    </location>
</feature>
<evidence type="ECO:0000256" key="1">
    <source>
        <dbReference type="ARBA" id="ARBA00004141"/>
    </source>
</evidence>
<name>A0A2A6C1K6_PRIPA</name>
<dbReference type="Proteomes" id="UP000005239">
    <property type="component" value="Unassembled WGS sequence"/>
</dbReference>
<dbReference type="Pfam" id="PF02118">
    <property type="entry name" value="Srg"/>
    <property type="match status" value="1"/>
</dbReference>
<evidence type="ECO:0000313" key="8">
    <source>
        <dbReference type="Proteomes" id="UP000005239"/>
    </source>
</evidence>
<comment type="subcellular location">
    <subcellularLocation>
        <location evidence="1">Membrane</location>
        <topology evidence="1">Multi-pass membrane protein</topology>
    </subcellularLocation>
</comment>
<organism evidence="7 8">
    <name type="scientific">Pristionchus pacificus</name>
    <name type="common">Parasitic nematode worm</name>
    <dbReference type="NCBI Taxonomy" id="54126"/>
    <lineage>
        <taxon>Eukaryota</taxon>
        <taxon>Metazoa</taxon>
        <taxon>Ecdysozoa</taxon>
        <taxon>Nematoda</taxon>
        <taxon>Chromadorea</taxon>
        <taxon>Rhabditida</taxon>
        <taxon>Rhabditina</taxon>
        <taxon>Diplogasteromorpha</taxon>
        <taxon>Diplogasteroidea</taxon>
        <taxon>Neodiplogasteridae</taxon>
        <taxon>Pristionchus</taxon>
    </lineage>
</organism>
<protein>
    <recommendedName>
        <fullName evidence="6">Serpentine receptor class gamma</fullName>
    </recommendedName>
</protein>
<keyword evidence="5 6" id="KW-0472">Membrane</keyword>
<dbReference type="GO" id="GO:0007606">
    <property type="term" value="P:sensory perception of chemical stimulus"/>
    <property type="evidence" value="ECO:0007669"/>
    <property type="project" value="UniProtKB-UniRule"/>
</dbReference>
<gene>
    <name evidence="7" type="primary">WBGene00094648</name>
</gene>
<comment type="similarity">
    <text evidence="2 6">Belongs to the nematode receptor-like protein srg family.</text>
</comment>
<evidence type="ECO:0000313" key="7">
    <source>
        <dbReference type="EnsemblMetazoa" id="PPA05094.1"/>
    </source>
</evidence>
<keyword evidence="4 6" id="KW-1133">Transmembrane helix</keyword>
<keyword evidence="3 6" id="KW-0812">Transmembrane</keyword>
<dbReference type="EnsemblMetazoa" id="PPA05094.1">
    <property type="protein sequence ID" value="PPA05094.1"/>
    <property type="gene ID" value="WBGene00094648"/>
</dbReference>
<dbReference type="AlphaFoldDB" id="A0A2A6C1K6"/>
<sequence>MRALAFNVLNSRCNHFNVSDAFIKTPLIEGILLAIVLRQIRGKWLYFAAPTDENTFRPTNHLFTIPISIVNDLDDSNRNMIQIGWHNQIREHAKRGGECQVESSMSALTPIPSETAGMRSIPPDFLPMFFVEAGLCVMYTVFMLVLMRNRERFFKTPFFKLFCSAGFAGMWMIEAHWFITLFMRIAEEKKDDIFVYISQVLDGSAVISNTISKFIFVINRFSVLANFRSPVETAWSSRSIYFLASFQFAIPLLPHLYFVTRPLNFKNGYFDALDFETGSIYRGVTGSFYGVYGILAIGITILSMVKLQQLWSDNKIYSIALYKQQRSLTIFAVLTTAFHILFAVHQFVWTYAYLDGSRAVLVVIRSLRPYVFDGTVFVDPLVLFVLLKPVRTAFFGRFMKKKKHNNNPLDSVCKFTKQLADATALSRNNIPSIDCLTVGHEGVNEVVIDFFFDKIGRTDRLQSKLCFVSAVNYLQIYKFNIDTKHKMCISMTPIYTEEFFHHRTHVIPNAKCEALRFFPAKFEVFSLASSFFKGRSVQENIVDVVDSKKECRLHTESCWPTSSKRHAFLLQLAAMVDTIALATPSNCYSPQNRWADLASMKLLALKILSSRCLIFDASDGFIEMSGDDELELSNILWTLRDSKRFLFTAPTSEIFYHNFKDRLNIPISVACHPEMHDRNIIKVGEVEQLIKNMKLN</sequence>
<dbReference type="PANTHER" id="PTHR31552">
    <property type="entry name" value="SERPENTINE RECEPTOR CLASS GAMMA"/>
    <property type="match status" value="1"/>
</dbReference>
<keyword evidence="8" id="KW-1185">Reference proteome</keyword>
<feature type="transmembrane region" description="Helical" evidence="6">
    <location>
        <begin position="374"/>
        <end position="394"/>
    </location>
</feature>
<feature type="transmembrane region" description="Helical" evidence="6">
    <location>
        <begin position="280"/>
        <end position="307"/>
    </location>
</feature>
<dbReference type="InterPro" id="IPR000609">
    <property type="entry name" value="7TM_GPCR_serpentine_rcpt_Srg"/>
</dbReference>
<dbReference type="GO" id="GO:0004888">
    <property type="term" value="F:transmembrane signaling receptor activity"/>
    <property type="evidence" value="ECO:0007669"/>
    <property type="project" value="InterPro"/>
</dbReference>
<feature type="transmembrane region" description="Helical" evidence="6">
    <location>
        <begin position="328"/>
        <end position="354"/>
    </location>
</feature>
<accession>A0A8R1U4T5</accession>
<accession>A0A2A6C1K6</accession>
<evidence type="ECO:0000256" key="5">
    <source>
        <dbReference type="ARBA" id="ARBA00023136"/>
    </source>
</evidence>
<evidence type="ECO:0000256" key="4">
    <source>
        <dbReference type="ARBA" id="ARBA00022989"/>
    </source>
</evidence>
<feature type="transmembrane region" description="Helical" evidence="6">
    <location>
        <begin position="125"/>
        <end position="146"/>
    </location>
</feature>
<proteinExistence type="inferred from homology"/>
<reference evidence="7" key="2">
    <citation type="submission" date="2022-06" db="UniProtKB">
        <authorList>
            <consortium name="EnsemblMetazoa"/>
        </authorList>
    </citation>
    <scope>IDENTIFICATION</scope>
    <source>
        <strain evidence="7">PS312</strain>
    </source>
</reference>
<reference evidence="8" key="1">
    <citation type="journal article" date="2008" name="Nat. Genet.">
        <title>The Pristionchus pacificus genome provides a unique perspective on nematode lifestyle and parasitism.</title>
        <authorList>
            <person name="Dieterich C."/>
            <person name="Clifton S.W."/>
            <person name="Schuster L.N."/>
            <person name="Chinwalla A."/>
            <person name="Delehaunty K."/>
            <person name="Dinkelacker I."/>
            <person name="Fulton L."/>
            <person name="Fulton R."/>
            <person name="Godfrey J."/>
            <person name="Minx P."/>
            <person name="Mitreva M."/>
            <person name="Roeseler W."/>
            <person name="Tian H."/>
            <person name="Witte H."/>
            <person name="Yang S.P."/>
            <person name="Wilson R.K."/>
            <person name="Sommer R.J."/>
        </authorList>
    </citation>
    <scope>NUCLEOTIDE SEQUENCE [LARGE SCALE GENOMIC DNA]</scope>
    <source>
        <strain evidence="8">PS312</strain>
    </source>
</reference>